<evidence type="ECO:0000313" key="2">
    <source>
        <dbReference type="EMBL" id="MDQ0010202.1"/>
    </source>
</evidence>
<gene>
    <name evidence="2" type="ORF">J2T07_002392</name>
</gene>
<keyword evidence="3" id="KW-1185">Reference proteome</keyword>
<dbReference type="InterPro" id="IPR001932">
    <property type="entry name" value="PPM-type_phosphatase-like_dom"/>
</dbReference>
<dbReference type="Proteomes" id="UP001237737">
    <property type="component" value="Unassembled WGS sequence"/>
</dbReference>
<dbReference type="PANTHER" id="PTHR47992">
    <property type="entry name" value="PROTEIN PHOSPHATASE"/>
    <property type="match status" value="1"/>
</dbReference>
<keyword evidence="2" id="KW-0378">Hydrolase</keyword>
<name>A0ABT9SYZ2_9GAMM</name>
<sequence length="242" mass="26281">MTLPYLSAGRTETGHVRRHNEDAILVADDLGLWVVADGLGGHSAGDVASGMIVDRLRGLSRCEDVTDFIDAIEDELLRVNRSLRSAARERRVDAIASTVVVLVHTRDMVLCGWVGDSRAYCYEDGRLRLLTRDHVHGDRGDETRVGVAKAHVASGVLTRAVGADDRLYVDWTLTPRRGGMCFVLCSDGVNKELSDEDIEACCQRHAEPGALLASLVDGALGRAGRDNVSAVVVRLEETEETC</sequence>
<dbReference type="Pfam" id="PF13672">
    <property type="entry name" value="PP2C_2"/>
    <property type="match status" value="1"/>
</dbReference>
<dbReference type="PROSITE" id="PS51746">
    <property type="entry name" value="PPM_2"/>
    <property type="match status" value="1"/>
</dbReference>
<accession>A0ABT9SYZ2</accession>
<dbReference type="SMART" id="SM00331">
    <property type="entry name" value="PP2C_SIG"/>
    <property type="match status" value="1"/>
</dbReference>
<dbReference type="CDD" id="cd00143">
    <property type="entry name" value="PP2Cc"/>
    <property type="match status" value="1"/>
</dbReference>
<feature type="domain" description="PPM-type phosphatase" evidence="1">
    <location>
        <begin position="7"/>
        <end position="235"/>
    </location>
</feature>
<dbReference type="EMBL" id="JAUSSK010000003">
    <property type="protein sequence ID" value="MDQ0010202.1"/>
    <property type="molecule type" value="Genomic_DNA"/>
</dbReference>
<evidence type="ECO:0000313" key="3">
    <source>
        <dbReference type="Proteomes" id="UP001237737"/>
    </source>
</evidence>
<dbReference type="EC" id="3.1.3.16" evidence="2"/>
<comment type="caution">
    <text evidence="2">The sequence shown here is derived from an EMBL/GenBank/DDBJ whole genome shotgun (WGS) entry which is preliminary data.</text>
</comment>
<reference evidence="2 3" key="1">
    <citation type="submission" date="2023-07" db="EMBL/GenBank/DDBJ databases">
        <title>Sorghum-associated microbial communities from plants grown in Nebraska, USA.</title>
        <authorList>
            <person name="Schachtman D."/>
        </authorList>
    </citation>
    <scope>NUCLEOTIDE SEQUENCE [LARGE SCALE GENOMIC DNA]</scope>
    <source>
        <strain evidence="2 3">CC60</strain>
    </source>
</reference>
<organism evidence="2 3">
    <name type="scientific">Luteibacter jiangsuensis</name>
    <dbReference type="NCBI Taxonomy" id="637577"/>
    <lineage>
        <taxon>Bacteria</taxon>
        <taxon>Pseudomonadati</taxon>
        <taxon>Pseudomonadota</taxon>
        <taxon>Gammaproteobacteria</taxon>
        <taxon>Lysobacterales</taxon>
        <taxon>Rhodanobacteraceae</taxon>
        <taxon>Luteibacter</taxon>
    </lineage>
</organism>
<dbReference type="RefSeq" id="WP_306850270.1">
    <property type="nucleotide sequence ID" value="NZ_JAUSSK010000003.1"/>
</dbReference>
<dbReference type="GO" id="GO:0004722">
    <property type="term" value="F:protein serine/threonine phosphatase activity"/>
    <property type="evidence" value="ECO:0007669"/>
    <property type="project" value="UniProtKB-EC"/>
</dbReference>
<dbReference type="InterPro" id="IPR015655">
    <property type="entry name" value="PP2C"/>
</dbReference>
<evidence type="ECO:0000259" key="1">
    <source>
        <dbReference type="PROSITE" id="PS51746"/>
    </source>
</evidence>
<protein>
    <submittedName>
        <fullName evidence="2">Protein phosphatase</fullName>
        <ecNumber evidence="2">3.1.3.16</ecNumber>
    </submittedName>
</protein>
<dbReference type="SUPFAM" id="SSF81606">
    <property type="entry name" value="PP2C-like"/>
    <property type="match status" value="1"/>
</dbReference>
<dbReference type="InterPro" id="IPR036457">
    <property type="entry name" value="PPM-type-like_dom_sf"/>
</dbReference>
<proteinExistence type="predicted"/>
<dbReference type="Gene3D" id="3.60.40.10">
    <property type="entry name" value="PPM-type phosphatase domain"/>
    <property type="match status" value="1"/>
</dbReference>
<dbReference type="SMART" id="SM00332">
    <property type="entry name" value="PP2Cc"/>
    <property type="match status" value="1"/>
</dbReference>